<protein>
    <recommendedName>
        <fullName evidence="1">RNase H type-1 domain-containing protein</fullName>
    </recommendedName>
</protein>
<name>B9RD65_RICCO</name>
<dbReference type="PANTHER" id="PTHR47723">
    <property type="entry name" value="OS05G0353850 PROTEIN"/>
    <property type="match status" value="1"/>
</dbReference>
<dbReference type="PANTHER" id="PTHR47723:SF19">
    <property type="entry name" value="POLYNUCLEOTIDYL TRANSFERASE, RIBONUCLEASE H-LIKE SUPERFAMILY PROTEIN"/>
    <property type="match status" value="1"/>
</dbReference>
<dbReference type="GO" id="GO:0003676">
    <property type="term" value="F:nucleic acid binding"/>
    <property type="evidence" value="ECO:0007669"/>
    <property type="project" value="InterPro"/>
</dbReference>
<evidence type="ECO:0000313" key="3">
    <source>
        <dbReference type="Proteomes" id="UP000008311"/>
    </source>
</evidence>
<reference evidence="3" key="1">
    <citation type="journal article" date="2010" name="Nat. Biotechnol.">
        <title>Draft genome sequence of the oilseed species Ricinus communis.</title>
        <authorList>
            <person name="Chan A.P."/>
            <person name="Crabtree J."/>
            <person name="Zhao Q."/>
            <person name="Lorenzi H."/>
            <person name="Orvis J."/>
            <person name="Puiu D."/>
            <person name="Melake-Berhan A."/>
            <person name="Jones K.M."/>
            <person name="Redman J."/>
            <person name="Chen G."/>
            <person name="Cahoon E.B."/>
            <person name="Gedil M."/>
            <person name="Stanke M."/>
            <person name="Haas B.J."/>
            <person name="Wortman J.R."/>
            <person name="Fraser-Liggett C.M."/>
            <person name="Ravel J."/>
            <person name="Rabinowicz P.D."/>
        </authorList>
    </citation>
    <scope>NUCLEOTIDE SEQUENCE [LARGE SCALE GENOMIC DNA]</scope>
    <source>
        <strain evidence="3">cv. Hale</strain>
    </source>
</reference>
<dbReference type="AlphaFoldDB" id="B9RD65"/>
<feature type="domain" description="RNase H type-1" evidence="1">
    <location>
        <begin position="41"/>
        <end position="100"/>
    </location>
</feature>
<dbReference type="InParanoid" id="B9RD65"/>
<evidence type="ECO:0000313" key="2">
    <source>
        <dbReference type="EMBL" id="EEF50323.1"/>
    </source>
</evidence>
<organism evidence="2 3">
    <name type="scientific">Ricinus communis</name>
    <name type="common">Castor bean</name>
    <dbReference type="NCBI Taxonomy" id="3988"/>
    <lineage>
        <taxon>Eukaryota</taxon>
        <taxon>Viridiplantae</taxon>
        <taxon>Streptophyta</taxon>
        <taxon>Embryophyta</taxon>
        <taxon>Tracheophyta</taxon>
        <taxon>Spermatophyta</taxon>
        <taxon>Magnoliopsida</taxon>
        <taxon>eudicotyledons</taxon>
        <taxon>Gunneridae</taxon>
        <taxon>Pentapetalae</taxon>
        <taxon>rosids</taxon>
        <taxon>fabids</taxon>
        <taxon>Malpighiales</taxon>
        <taxon>Euphorbiaceae</taxon>
        <taxon>Acalyphoideae</taxon>
        <taxon>Acalypheae</taxon>
        <taxon>Ricinus</taxon>
    </lineage>
</organism>
<keyword evidence="3" id="KW-1185">Reference proteome</keyword>
<evidence type="ECO:0000259" key="1">
    <source>
        <dbReference type="Pfam" id="PF13456"/>
    </source>
</evidence>
<dbReference type="Proteomes" id="UP000008311">
    <property type="component" value="Unassembled WGS sequence"/>
</dbReference>
<dbReference type="InterPro" id="IPR002156">
    <property type="entry name" value="RNaseH_domain"/>
</dbReference>
<sequence>MLQEIKSYSAEIMKNDEVKQGMKREVLISWEPPNWAKLKLNSDGAFCSRTGRAKAGGLLRNHYGVRRGVFVFNIDCCSTPMQNIFGLYKGLLLAWESGVRT</sequence>
<dbReference type="EMBL" id="EQ973775">
    <property type="protein sequence ID" value="EEF50323.1"/>
    <property type="molecule type" value="Genomic_DNA"/>
</dbReference>
<gene>
    <name evidence="2" type="ORF">RCOM_1610390</name>
</gene>
<dbReference type="eggNOG" id="KOG1075">
    <property type="taxonomic scope" value="Eukaryota"/>
</dbReference>
<dbReference type="InterPro" id="IPR053151">
    <property type="entry name" value="RNase_H-like"/>
</dbReference>
<dbReference type="Pfam" id="PF13456">
    <property type="entry name" value="RVT_3"/>
    <property type="match status" value="1"/>
</dbReference>
<proteinExistence type="predicted"/>
<dbReference type="GO" id="GO:0004523">
    <property type="term" value="F:RNA-DNA hybrid ribonuclease activity"/>
    <property type="evidence" value="ECO:0007669"/>
    <property type="project" value="InterPro"/>
</dbReference>
<accession>B9RD65</accession>